<evidence type="ECO:0000256" key="4">
    <source>
        <dbReference type="ARBA" id="ARBA00023125"/>
    </source>
</evidence>
<dbReference type="InterPro" id="IPR016032">
    <property type="entry name" value="Sig_transdc_resp-reg_C-effctor"/>
</dbReference>
<dbReference type="Gene3D" id="1.10.10.10">
    <property type="entry name" value="Winged helix-like DNA-binding domain superfamily/Winged helix DNA-binding domain"/>
    <property type="match status" value="1"/>
</dbReference>
<evidence type="ECO:0000256" key="3">
    <source>
        <dbReference type="ARBA" id="ARBA00023015"/>
    </source>
</evidence>
<dbReference type="InterPro" id="IPR036388">
    <property type="entry name" value="WH-like_DNA-bd_sf"/>
</dbReference>
<dbReference type="InterPro" id="IPR001867">
    <property type="entry name" value="OmpR/PhoB-type_DNA-bd"/>
</dbReference>
<dbReference type="Gene3D" id="6.10.250.690">
    <property type="match status" value="1"/>
</dbReference>
<dbReference type="SUPFAM" id="SSF46894">
    <property type="entry name" value="C-terminal effector domain of the bipartite response regulators"/>
    <property type="match status" value="1"/>
</dbReference>
<dbReference type="SUPFAM" id="SSF52172">
    <property type="entry name" value="CheY-like"/>
    <property type="match status" value="1"/>
</dbReference>
<feature type="domain" description="Response regulatory" evidence="8">
    <location>
        <begin position="1"/>
        <end position="59"/>
    </location>
</feature>
<dbReference type="InterPro" id="IPR011006">
    <property type="entry name" value="CheY-like_superfamily"/>
</dbReference>
<accession>A0ABY4CT24</accession>
<evidence type="ECO:0000256" key="6">
    <source>
        <dbReference type="PROSITE-ProRule" id="PRU00169"/>
    </source>
</evidence>
<sequence length="174" mass="20082">MISKETILVIDDGKNIPIIFVTAKSEDIDIIQGLSVGADDYITKPFNPMELVARVKSNLRRYLALQGYRPSESNDKMALDELTIHFKTHEVTVGDKEIKLTRREFAILELLARNKGIVLSIEQIYERVWNEPFLGSENTVMVHIRKLREKIEPNPKEPKYIKTIWGVGYKLENK</sequence>
<dbReference type="Pfam" id="PF00072">
    <property type="entry name" value="Response_reg"/>
    <property type="match status" value="1"/>
</dbReference>
<dbReference type="CDD" id="cd00383">
    <property type="entry name" value="trans_reg_C"/>
    <property type="match status" value="1"/>
</dbReference>
<dbReference type="InterPro" id="IPR039420">
    <property type="entry name" value="WalR-like"/>
</dbReference>
<dbReference type="Proteomes" id="UP000830167">
    <property type="component" value="Chromosome"/>
</dbReference>
<evidence type="ECO:0000256" key="7">
    <source>
        <dbReference type="PROSITE-ProRule" id="PRU01091"/>
    </source>
</evidence>
<dbReference type="Pfam" id="PF00486">
    <property type="entry name" value="Trans_reg_C"/>
    <property type="match status" value="1"/>
</dbReference>
<gene>
    <name evidence="10" type="ORF">LSG31_09635</name>
</gene>
<comment type="caution">
    <text evidence="6">Lacks conserved residue(s) required for the propagation of feature annotation.</text>
</comment>
<proteinExistence type="predicted"/>
<dbReference type="EMBL" id="CP089291">
    <property type="protein sequence ID" value="UOF92388.1"/>
    <property type="molecule type" value="Genomic_DNA"/>
</dbReference>
<evidence type="ECO:0000259" key="9">
    <source>
        <dbReference type="PROSITE" id="PS51755"/>
    </source>
</evidence>
<feature type="DNA-binding region" description="OmpR/PhoB-type" evidence="7">
    <location>
        <begin position="74"/>
        <end position="173"/>
    </location>
</feature>
<evidence type="ECO:0000256" key="5">
    <source>
        <dbReference type="ARBA" id="ARBA00023163"/>
    </source>
</evidence>
<keyword evidence="2" id="KW-0902">Two-component regulatory system</keyword>
<dbReference type="PROSITE" id="PS51755">
    <property type="entry name" value="OMPR_PHOB"/>
    <property type="match status" value="1"/>
</dbReference>
<organism evidence="10 11">
    <name type="scientific">Fodinisporobacter ferrooxydans</name>
    <dbReference type="NCBI Taxonomy" id="2901836"/>
    <lineage>
        <taxon>Bacteria</taxon>
        <taxon>Bacillati</taxon>
        <taxon>Bacillota</taxon>
        <taxon>Bacilli</taxon>
        <taxon>Bacillales</taxon>
        <taxon>Alicyclobacillaceae</taxon>
        <taxon>Fodinisporobacter</taxon>
    </lineage>
</organism>
<keyword evidence="1" id="KW-0597">Phosphoprotein</keyword>
<dbReference type="PANTHER" id="PTHR48111:SF2">
    <property type="entry name" value="RESPONSE REGULATOR SAER"/>
    <property type="match status" value="1"/>
</dbReference>
<protein>
    <submittedName>
        <fullName evidence="10">Response regulator transcription factor</fullName>
    </submittedName>
</protein>
<evidence type="ECO:0000259" key="8">
    <source>
        <dbReference type="PROSITE" id="PS50110"/>
    </source>
</evidence>
<reference evidence="10" key="1">
    <citation type="submission" date="2021-12" db="EMBL/GenBank/DDBJ databases">
        <title>Alicyclobacillaceae gen. nov., sp. nov., isolated from chalcocite enrichment system.</title>
        <authorList>
            <person name="Jiang Z."/>
        </authorList>
    </citation>
    <scope>NUCLEOTIDE SEQUENCE</scope>
    <source>
        <strain evidence="10">MYW30-H2</strain>
    </source>
</reference>
<keyword evidence="4 7" id="KW-0238">DNA-binding</keyword>
<evidence type="ECO:0000313" key="10">
    <source>
        <dbReference type="EMBL" id="UOF92388.1"/>
    </source>
</evidence>
<dbReference type="PANTHER" id="PTHR48111">
    <property type="entry name" value="REGULATOR OF RPOS"/>
    <property type="match status" value="1"/>
</dbReference>
<evidence type="ECO:0000313" key="11">
    <source>
        <dbReference type="Proteomes" id="UP000830167"/>
    </source>
</evidence>
<keyword evidence="5" id="KW-0804">Transcription</keyword>
<dbReference type="SMART" id="SM00862">
    <property type="entry name" value="Trans_reg_C"/>
    <property type="match status" value="1"/>
</dbReference>
<evidence type="ECO:0000256" key="1">
    <source>
        <dbReference type="ARBA" id="ARBA00022553"/>
    </source>
</evidence>
<evidence type="ECO:0000256" key="2">
    <source>
        <dbReference type="ARBA" id="ARBA00023012"/>
    </source>
</evidence>
<keyword evidence="3" id="KW-0805">Transcription regulation</keyword>
<name>A0ABY4CT24_9BACL</name>
<dbReference type="PROSITE" id="PS50110">
    <property type="entry name" value="RESPONSE_REGULATORY"/>
    <property type="match status" value="1"/>
</dbReference>
<dbReference type="InterPro" id="IPR001789">
    <property type="entry name" value="Sig_transdc_resp-reg_receiver"/>
</dbReference>
<keyword evidence="11" id="KW-1185">Reference proteome</keyword>
<feature type="domain" description="OmpR/PhoB-type" evidence="9">
    <location>
        <begin position="74"/>
        <end position="173"/>
    </location>
</feature>